<evidence type="ECO:0000256" key="2">
    <source>
        <dbReference type="SAM" id="MobiDB-lite"/>
    </source>
</evidence>
<feature type="binding site" evidence="1">
    <location>
        <position position="385"/>
    </location>
    <ligand>
        <name>Ca(2+)</name>
        <dbReference type="ChEBI" id="CHEBI:29108"/>
    </ligand>
</feature>
<dbReference type="InterPro" id="IPR030400">
    <property type="entry name" value="Sedolisin_dom"/>
</dbReference>
<dbReference type="AlphaFoldDB" id="A0A0A1STV7"/>
<dbReference type="SUPFAM" id="SSF52743">
    <property type="entry name" value="Subtilisin-like"/>
    <property type="match status" value="1"/>
</dbReference>
<evidence type="ECO:0000259" key="3">
    <source>
        <dbReference type="PROSITE" id="PS51695"/>
    </source>
</evidence>
<dbReference type="GO" id="GO:0008240">
    <property type="term" value="F:tripeptidyl-peptidase activity"/>
    <property type="evidence" value="ECO:0007669"/>
    <property type="project" value="TreeGrafter"/>
</dbReference>
<feature type="region of interest" description="Disordered" evidence="2">
    <location>
        <begin position="20"/>
        <end position="55"/>
    </location>
</feature>
<evidence type="ECO:0000256" key="1">
    <source>
        <dbReference type="PROSITE-ProRule" id="PRU01032"/>
    </source>
</evidence>
<dbReference type="CDD" id="cd04056">
    <property type="entry name" value="Peptidases_S53"/>
    <property type="match status" value="1"/>
</dbReference>
<dbReference type="PANTHER" id="PTHR14218:SF19">
    <property type="entry name" value="SERINE PROTEASE AORO, PUTATIVE (AFU_ORTHOLOGUE AFUA_6G10250)-RELATED"/>
    <property type="match status" value="1"/>
</dbReference>
<sequence>MAEHVDLIVPGTSMLQMKGDEAPAALPSTARPAYLKPSEKSDVFQSRSAAADPPFPDRVTPSCIKAMYGIPDAPSNPNPNNMIGIYEGNNSFLKLDDLDLFYNNTNVGIPLGHGPIVDYINYYTGKPTGTGYEPEVSLDLHMAYPIIYPQQIHLFNMNNTHCQLYDEFLDAIDGSFCQGDDPSVDTPGGSHVCGAYKPTNVFSFSYSVSEKAWSAPYQTRQCNEWMKLGLQDVSVFHAAGDTGVASPPFGICEGKDNKEIFGPISLVGCPYTTAVGATELPTGKTAGDEEQAAIIHYSGGGGFSDIFPRLDYQNAAVSSFFTNHTPPFPSYNATETGIPDLGSQGLFNRAGRAYPDISADRLAAGKKPVGFVNPALYKNPAMFNDITLGGMLKTRPYTCNNQSFDTAPGWDPVTGLGTPRYPDMSKYFLSL</sequence>
<dbReference type="InterPro" id="IPR036852">
    <property type="entry name" value="Peptidase_S8/S53_dom_sf"/>
</dbReference>
<dbReference type="Proteomes" id="UP000039046">
    <property type="component" value="Unassembled WGS sequence"/>
</dbReference>
<accession>A0A0A1STV7</accession>
<keyword evidence="1" id="KW-0479">Metal-binding</keyword>
<keyword evidence="1" id="KW-0106">Calcium</keyword>
<feature type="binding site" evidence="1">
    <location>
        <position position="386"/>
    </location>
    <ligand>
        <name>Ca(2+)</name>
        <dbReference type="ChEBI" id="CHEBI:29108"/>
    </ligand>
</feature>
<feature type="binding site" evidence="1">
    <location>
        <position position="409"/>
    </location>
    <ligand>
        <name>Ca(2+)</name>
        <dbReference type="ChEBI" id="CHEBI:29108"/>
    </ligand>
</feature>
<dbReference type="STRING" id="1531966.A0A0A1STV7"/>
<organism evidence="4 5">
    <name type="scientific">[Torrubiella] hemipterigena</name>
    <dbReference type="NCBI Taxonomy" id="1531966"/>
    <lineage>
        <taxon>Eukaryota</taxon>
        <taxon>Fungi</taxon>
        <taxon>Dikarya</taxon>
        <taxon>Ascomycota</taxon>
        <taxon>Pezizomycotina</taxon>
        <taxon>Sordariomycetes</taxon>
        <taxon>Hypocreomycetidae</taxon>
        <taxon>Hypocreales</taxon>
        <taxon>Clavicipitaceae</taxon>
        <taxon>Clavicipitaceae incertae sedis</taxon>
        <taxon>'Torrubiella' clade</taxon>
    </lineage>
</organism>
<feature type="domain" description="Peptidase S53" evidence="3">
    <location>
        <begin position="58"/>
        <end position="431"/>
    </location>
</feature>
<keyword evidence="5" id="KW-1185">Reference proteome</keyword>
<dbReference type="GO" id="GO:0004252">
    <property type="term" value="F:serine-type endopeptidase activity"/>
    <property type="evidence" value="ECO:0007669"/>
    <property type="project" value="InterPro"/>
</dbReference>
<dbReference type="PROSITE" id="PS51695">
    <property type="entry name" value="SEDOLISIN"/>
    <property type="match status" value="1"/>
</dbReference>
<dbReference type="GO" id="GO:0046872">
    <property type="term" value="F:metal ion binding"/>
    <property type="evidence" value="ECO:0007669"/>
    <property type="project" value="UniProtKB-UniRule"/>
</dbReference>
<dbReference type="Gene3D" id="3.40.50.200">
    <property type="entry name" value="Peptidase S8/S53 domain"/>
    <property type="match status" value="2"/>
</dbReference>
<dbReference type="OrthoDB" id="409122at2759"/>
<protein>
    <recommendedName>
        <fullName evidence="3">Peptidase S53 domain-containing protein</fullName>
    </recommendedName>
</protein>
<dbReference type="InterPro" id="IPR050819">
    <property type="entry name" value="Tripeptidyl-peptidase_I"/>
</dbReference>
<gene>
    <name evidence="4" type="ORF">VHEMI01726</name>
</gene>
<proteinExistence type="predicted"/>
<reference evidence="4 5" key="1">
    <citation type="journal article" date="2015" name="Genome Announc.">
        <title>Draft Genome Sequence and Gene Annotation of the Entomopathogenic Fungus Verticillium hemipterigenum.</title>
        <authorList>
            <person name="Horn F."/>
            <person name="Habel A."/>
            <person name="Scharf D.H."/>
            <person name="Dworschak J."/>
            <person name="Brakhage A.A."/>
            <person name="Guthke R."/>
            <person name="Hertweck C."/>
            <person name="Linde J."/>
        </authorList>
    </citation>
    <scope>NUCLEOTIDE SEQUENCE [LARGE SCALE GENOMIC DNA]</scope>
</reference>
<dbReference type="EMBL" id="CDHN01000001">
    <property type="protein sequence ID" value="CEJ81606.1"/>
    <property type="molecule type" value="Genomic_DNA"/>
</dbReference>
<comment type="cofactor">
    <cofactor evidence="1">
        <name>Ca(2+)</name>
        <dbReference type="ChEBI" id="CHEBI:29108"/>
    </cofactor>
    <text evidence="1">Binds 1 Ca(2+) ion per subunit.</text>
</comment>
<name>A0A0A1STV7_9HYPO</name>
<comment type="caution">
    <text evidence="1">Lacks conserved residue(s) required for the propagation of feature annotation.</text>
</comment>
<evidence type="ECO:0000313" key="4">
    <source>
        <dbReference type="EMBL" id="CEJ81606.1"/>
    </source>
</evidence>
<dbReference type="GO" id="GO:0006508">
    <property type="term" value="P:proteolysis"/>
    <property type="evidence" value="ECO:0007669"/>
    <property type="project" value="InterPro"/>
</dbReference>
<evidence type="ECO:0000313" key="5">
    <source>
        <dbReference type="Proteomes" id="UP000039046"/>
    </source>
</evidence>
<feature type="binding site" evidence="1">
    <location>
        <position position="411"/>
    </location>
    <ligand>
        <name>Ca(2+)</name>
        <dbReference type="ChEBI" id="CHEBI:29108"/>
    </ligand>
</feature>
<dbReference type="PANTHER" id="PTHR14218">
    <property type="entry name" value="PROTEASE S8 TRIPEPTIDYL PEPTIDASE I CLN2"/>
    <property type="match status" value="1"/>
</dbReference>
<dbReference type="HOGENOM" id="CLU_013783_4_0_1"/>